<keyword evidence="7" id="KW-0408">Iron</keyword>
<dbReference type="SUPFAM" id="SSF51735">
    <property type="entry name" value="NAD(P)-binding Rossmann-fold domains"/>
    <property type="match status" value="1"/>
</dbReference>
<dbReference type="Pfam" id="PF00106">
    <property type="entry name" value="adh_short"/>
    <property type="match status" value="1"/>
</dbReference>
<protein>
    <recommendedName>
        <fullName evidence="8">TauD/TfdA-like domain-containing protein</fullName>
    </recommendedName>
</protein>
<comment type="caution">
    <text evidence="9">The sequence shown here is derived from an EMBL/GenBank/DDBJ whole genome shotgun (WGS) entry which is preliminary data.</text>
</comment>
<dbReference type="PRINTS" id="PR00081">
    <property type="entry name" value="GDHRDH"/>
</dbReference>
<comment type="cofactor">
    <cofactor evidence="1">
        <name>Fe(2+)</name>
        <dbReference type="ChEBI" id="CHEBI:29033"/>
    </cofactor>
</comment>
<dbReference type="Gene3D" id="3.60.130.10">
    <property type="entry name" value="Clavaminate synthase-like"/>
    <property type="match status" value="1"/>
</dbReference>
<evidence type="ECO:0000256" key="3">
    <source>
        <dbReference type="ARBA" id="ARBA00022723"/>
    </source>
</evidence>
<dbReference type="PROSITE" id="PS00061">
    <property type="entry name" value="ADH_SHORT"/>
    <property type="match status" value="1"/>
</dbReference>
<dbReference type="InterPro" id="IPR036291">
    <property type="entry name" value="NAD(P)-bd_dom_sf"/>
</dbReference>
<dbReference type="InterPro" id="IPR042098">
    <property type="entry name" value="TauD-like_sf"/>
</dbReference>
<comment type="similarity">
    <text evidence="2">Belongs to the TfdA dioxygenase family.</text>
</comment>
<dbReference type="Proteomes" id="UP000664132">
    <property type="component" value="Unassembled WGS sequence"/>
</dbReference>
<keyword evidence="10" id="KW-1185">Reference proteome</keyword>
<accession>A0A8H7VYJ4</accession>
<dbReference type="PRINTS" id="PR00080">
    <property type="entry name" value="SDRFAMILY"/>
</dbReference>
<evidence type="ECO:0000259" key="8">
    <source>
        <dbReference type="Pfam" id="PF02668"/>
    </source>
</evidence>
<keyword evidence="3" id="KW-0479">Metal-binding</keyword>
<keyword evidence="5" id="KW-0223">Dioxygenase</keyword>
<organism evidence="9 10">
    <name type="scientific">Cadophora malorum</name>
    <dbReference type="NCBI Taxonomy" id="108018"/>
    <lineage>
        <taxon>Eukaryota</taxon>
        <taxon>Fungi</taxon>
        <taxon>Dikarya</taxon>
        <taxon>Ascomycota</taxon>
        <taxon>Pezizomycotina</taxon>
        <taxon>Leotiomycetes</taxon>
        <taxon>Helotiales</taxon>
        <taxon>Ploettnerulaceae</taxon>
        <taxon>Cadophora</taxon>
    </lineage>
</organism>
<dbReference type="Gene3D" id="3.40.50.720">
    <property type="entry name" value="NAD(P)-binding Rossmann-like Domain"/>
    <property type="match status" value="1"/>
</dbReference>
<dbReference type="InterPro" id="IPR003819">
    <property type="entry name" value="TauD/TfdA-like"/>
</dbReference>
<dbReference type="PANTHER" id="PTHR43779">
    <property type="entry name" value="DIOXYGENASE RV0097-RELATED"/>
    <property type="match status" value="1"/>
</dbReference>
<dbReference type="PANTHER" id="PTHR43779:SF2">
    <property type="entry name" value="ALPHA-KETOGLUTARATE-DEPENDENT XANTHINE DIOXYGENASE XAN1"/>
    <property type="match status" value="1"/>
</dbReference>
<keyword evidence="6" id="KW-0560">Oxidoreductase</keyword>
<dbReference type="SUPFAM" id="SSF51197">
    <property type="entry name" value="Clavaminate synthase-like"/>
    <property type="match status" value="1"/>
</dbReference>
<dbReference type="InterPro" id="IPR002347">
    <property type="entry name" value="SDR_fam"/>
</dbReference>
<evidence type="ECO:0000313" key="10">
    <source>
        <dbReference type="Proteomes" id="UP000664132"/>
    </source>
</evidence>
<dbReference type="AlphaFoldDB" id="A0A8H7VYJ4"/>
<proteinExistence type="inferred from homology"/>
<reference evidence="9" key="1">
    <citation type="submission" date="2021-02" db="EMBL/GenBank/DDBJ databases">
        <title>Genome sequence Cadophora malorum strain M34.</title>
        <authorList>
            <person name="Stefanovic E."/>
            <person name="Vu D."/>
            <person name="Scully C."/>
            <person name="Dijksterhuis J."/>
            <person name="Roader J."/>
            <person name="Houbraken J."/>
        </authorList>
    </citation>
    <scope>NUCLEOTIDE SEQUENCE</scope>
    <source>
        <strain evidence="9">M34</strain>
    </source>
</reference>
<dbReference type="Pfam" id="PF02668">
    <property type="entry name" value="TauD"/>
    <property type="match status" value="1"/>
</dbReference>
<evidence type="ECO:0000256" key="1">
    <source>
        <dbReference type="ARBA" id="ARBA00001954"/>
    </source>
</evidence>
<keyword evidence="4" id="KW-0521">NADP</keyword>
<feature type="domain" description="TauD/TfdA-like" evidence="8">
    <location>
        <begin position="48"/>
        <end position="220"/>
    </location>
</feature>
<dbReference type="InterPro" id="IPR020904">
    <property type="entry name" value="Sc_DH/Rdtase_CS"/>
</dbReference>
<dbReference type="GO" id="GO:0051213">
    <property type="term" value="F:dioxygenase activity"/>
    <property type="evidence" value="ECO:0007669"/>
    <property type="project" value="UniProtKB-KW"/>
</dbReference>
<gene>
    <name evidence="9" type="ORF">IFR04_015365</name>
</gene>
<sequence length="519" mass="57101">LVIKNQNGIEPNILPQLAKIWDENIVDMHSGGSKAVSDPKNILSRNAAAGATAFVSGSLSFLLLSEEEQSFALNTVVQYAPRPYEWIRNCKATSDGLTIAHAGNEVPLDELAPWKIEHVQSHPMVWRNPGRLNQPHLQILGAWVCSLNTTGPSTGKATIIDDVAEARRICRSLMKKAMSAEYIYAHAWEEGDLVIFHNQGVLHSITGQLKDEKRLMWQCTMASSVPPERFTGSVFTKTIHSDTYDFIDSSKVDHVGRSILVTGASSGIGLATACSFVRAGASQIALTSIEPFPTEVYEAISEAARSCNHPPPTLLIYHLDVNDLKSISSTAKAITKACGRLDVLINNAGYMPVPSPIVESDDETYWHTFEINIRGTYRMTKALLPLLLSTADGLKTIVNLSSVAAHNFRPDSSAYGMTKFAVLRFTEFLCQENHEDGLVAFCVHPGAIMTKLAEAMPKETHAGLTDKPALAGDTIAFLAEGRRQWLNARYVSAQWDMEEFLQKKDEILAGDKLKMRMTF</sequence>
<evidence type="ECO:0000256" key="2">
    <source>
        <dbReference type="ARBA" id="ARBA00005896"/>
    </source>
</evidence>
<dbReference type="OrthoDB" id="1933717at2759"/>
<evidence type="ECO:0000256" key="7">
    <source>
        <dbReference type="ARBA" id="ARBA00023004"/>
    </source>
</evidence>
<feature type="non-terminal residue" evidence="9">
    <location>
        <position position="1"/>
    </location>
</feature>
<evidence type="ECO:0000256" key="5">
    <source>
        <dbReference type="ARBA" id="ARBA00022964"/>
    </source>
</evidence>
<dbReference type="InterPro" id="IPR051178">
    <property type="entry name" value="TfdA_dioxygenase"/>
</dbReference>
<dbReference type="GO" id="GO:0046872">
    <property type="term" value="F:metal ion binding"/>
    <property type="evidence" value="ECO:0007669"/>
    <property type="project" value="UniProtKB-KW"/>
</dbReference>
<name>A0A8H7VYJ4_9HELO</name>
<dbReference type="CDD" id="cd05233">
    <property type="entry name" value="SDR_c"/>
    <property type="match status" value="1"/>
</dbReference>
<evidence type="ECO:0000256" key="6">
    <source>
        <dbReference type="ARBA" id="ARBA00023002"/>
    </source>
</evidence>
<evidence type="ECO:0000256" key="4">
    <source>
        <dbReference type="ARBA" id="ARBA00022857"/>
    </source>
</evidence>
<dbReference type="EMBL" id="JAFJYH010000469">
    <property type="protein sequence ID" value="KAG4411491.1"/>
    <property type="molecule type" value="Genomic_DNA"/>
</dbReference>
<evidence type="ECO:0000313" key="9">
    <source>
        <dbReference type="EMBL" id="KAG4411491.1"/>
    </source>
</evidence>